<sequence>MKLSVIVYCYNNGENFERFHVNLSNTVKLLKEDYEIIYINDGSDDDTLLALQVVANHSSHLKYISFTRRFGREGAICAGLEHAKGDVVILMDGNFVHPPNVILEMMDEYKKGHNHVVASKKIENTVLKKAKKGIFEKVIKKFVDPDILQNESDFRLLSRKVVNAILSMPESNRYSKGIFNWIGYKIKTIEFEITSRIINKESEVKRIDSIKRSIEYILCFNTRPLRLLTKVGLLLIGISIVIFIMMSFKVLLVGIRIPGLYTISNFIMLFGGVQILMIGVLGEYLGKIYYETKRRPQYIVEASSYDEKN</sequence>
<dbReference type="PANTHER" id="PTHR48090:SF8">
    <property type="entry name" value="GLYCOSYLTRANSFERASE CSBB-RELATED"/>
    <property type="match status" value="1"/>
</dbReference>
<keyword evidence="1" id="KW-1133">Transmembrane helix</keyword>
<dbReference type="SUPFAM" id="SSF53448">
    <property type="entry name" value="Nucleotide-diphospho-sugar transferases"/>
    <property type="match status" value="1"/>
</dbReference>
<proteinExistence type="predicted"/>
<dbReference type="PANTHER" id="PTHR48090">
    <property type="entry name" value="UNDECAPRENYL-PHOSPHATE 4-DEOXY-4-FORMAMIDO-L-ARABINOSE TRANSFERASE-RELATED"/>
    <property type="match status" value="1"/>
</dbReference>
<keyword evidence="1" id="KW-0472">Membrane</keyword>
<organism evidence="3 4">
    <name type="scientific">Gottfriedia acidiceleris</name>
    <dbReference type="NCBI Taxonomy" id="371036"/>
    <lineage>
        <taxon>Bacteria</taxon>
        <taxon>Bacillati</taxon>
        <taxon>Bacillota</taxon>
        <taxon>Bacilli</taxon>
        <taxon>Bacillales</taxon>
        <taxon>Bacillaceae</taxon>
        <taxon>Gottfriedia</taxon>
    </lineage>
</organism>
<dbReference type="CDD" id="cd04187">
    <property type="entry name" value="DPM1_like_bac"/>
    <property type="match status" value="1"/>
</dbReference>
<evidence type="ECO:0000256" key="1">
    <source>
        <dbReference type="SAM" id="Phobius"/>
    </source>
</evidence>
<dbReference type="Pfam" id="PF00535">
    <property type="entry name" value="Glycos_transf_2"/>
    <property type="match status" value="1"/>
</dbReference>
<dbReference type="InterPro" id="IPR001173">
    <property type="entry name" value="Glyco_trans_2-like"/>
</dbReference>
<keyword evidence="1" id="KW-0812">Transmembrane</keyword>
<dbReference type="RefSeq" id="WP_248267465.1">
    <property type="nucleotide sequence ID" value="NZ_CP096034.1"/>
</dbReference>
<evidence type="ECO:0000259" key="2">
    <source>
        <dbReference type="Pfam" id="PF00535"/>
    </source>
</evidence>
<evidence type="ECO:0000313" key="3">
    <source>
        <dbReference type="EMBL" id="UPM54292.1"/>
    </source>
</evidence>
<reference evidence="3 4" key="1">
    <citation type="submission" date="2022-04" db="EMBL/GenBank/DDBJ databases">
        <title>Mechanism of arsenic methylation and mitigation arsenic toxicity by Bacillus sp. LH14 from an Arsenic-Contaminated Paddy Soil.</title>
        <authorList>
            <person name="Wang D."/>
        </authorList>
    </citation>
    <scope>NUCLEOTIDE SEQUENCE [LARGE SCALE GENOMIC DNA]</scope>
    <source>
        <strain evidence="3 4">LH14</strain>
    </source>
</reference>
<dbReference type="Gene3D" id="3.90.550.10">
    <property type="entry name" value="Spore Coat Polysaccharide Biosynthesis Protein SpsA, Chain A"/>
    <property type="match status" value="1"/>
</dbReference>
<accession>A0ABY4JLB9</accession>
<gene>
    <name evidence="3" type="ORF">MY490_21545</name>
</gene>
<name>A0ABY4JLB9_9BACI</name>
<feature type="transmembrane region" description="Helical" evidence="1">
    <location>
        <begin position="233"/>
        <end position="257"/>
    </location>
</feature>
<feature type="domain" description="Glycosyltransferase 2-like" evidence="2">
    <location>
        <begin position="4"/>
        <end position="163"/>
    </location>
</feature>
<feature type="transmembrane region" description="Helical" evidence="1">
    <location>
        <begin position="263"/>
        <end position="285"/>
    </location>
</feature>
<dbReference type="InterPro" id="IPR029044">
    <property type="entry name" value="Nucleotide-diphossugar_trans"/>
</dbReference>
<dbReference type="Proteomes" id="UP000830639">
    <property type="component" value="Chromosome"/>
</dbReference>
<dbReference type="InterPro" id="IPR050256">
    <property type="entry name" value="Glycosyltransferase_2"/>
</dbReference>
<evidence type="ECO:0000313" key="4">
    <source>
        <dbReference type="Proteomes" id="UP000830639"/>
    </source>
</evidence>
<dbReference type="EMBL" id="CP096034">
    <property type="protein sequence ID" value="UPM54292.1"/>
    <property type="molecule type" value="Genomic_DNA"/>
</dbReference>
<protein>
    <submittedName>
        <fullName evidence="3">Glycosyltransferase family 2 protein</fullName>
    </submittedName>
</protein>
<keyword evidence="4" id="KW-1185">Reference proteome</keyword>